<accession>A0A0T7FAH8</accession>
<sequence length="62" mass="6698">MMVDGCFATSPLRLKRGAKRSGRKAVATIAMKAMATPSQIDPSRDCRQIDVAIRRYGVTTAA</sequence>
<organism evidence="1 2">
    <name type="scientific">Neorhizobium galegae bv. officinalis</name>
    <dbReference type="NCBI Taxonomy" id="323656"/>
    <lineage>
        <taxon>Bacteria</taxon>
        <taxon>Pseudomonadati</taxon>
        <taxon>Pseudomonadota</taxon>
        <taxon>Alphaproteobacteria</taxon>
        <taxon>Hyphomicrobiales</taxon>
        <taxon>Rhizobiaceae</taxon>
        <taxon>Rhizobium/Agrobacterium group</taxon>
        <taxon>Neorhizobium</taxon>
    </lineage>
</organism>
<dbReference type="AlphaFoldDB" id="A0A0T7FAH8"/>
<dbReference type="RefSeq" id="WP_046665093.1">
    <property type="nucleotide sequence ID" value="NZ_CCRH01000002.1"/>
</dbReference>
<dbReference type="Proteomes" id="UP000046176">
    <property type="component" value="Unassembled WGS sequence"/>
</dbReference>
<dbReference type="EMBL" id="CCRH01000002">
    <property type="protein sequence ID" value="CDZ32044.1"/>
    <property type="molecule type" value="Genomic_DNA"/>
</dbReference>
<protein>
    <submittedName>
        <fullName evidence="1">Uncharacterized protein</fullName>
    </submittedName>
</protein>
<name>A0A0T7FAH8_NEOGA</name>
<evidence type="ECO:0000313" key="1">
    <source>
        <dbReference type="EMBL" id="CDZ32044.1"/>
    </source>
</evidence>
<evidence type="ECO:0000313" key="2">
    <source>
        <dbReference type="Proteomes" id="UP000046176"/>
    </source>
</evidence>
<proteinExistence type="predicted"/>
<reference evidence="1 2" key="1">
    <citation type="submission" date="2014-08" db="EMBL/GenBank/DDBJ databases">
        <authorList>
            <person name="Chen Y.-H."/>
        </authorList>
    </citation>
    <scope>NUCLEOTIDE SEQUENCE [LARGE SCALE GENOMIC DNA]</scope>
</reference>
<gene>
    <name evidence="1" type="ORF">NGAL_HAMBI1145_08140</name>
</gene>